<evidence type="ECO:0000259" key="2">
    <source>
        <dbReference type="PROSITE" id="PS51464"/>
    </source>
</evidence>
<dbReference type="Proteomes" id="UP000651668">
    <property type="component" value="Unassembled WGS sequence"/>
</dbReference>
<reference evidence="3" key="1">
    <citation type="journal article" date="2014" name="Int. J. Syst. Evol. Microbiol.">
        <title>Complete genome sequence of Corynebacterium casei LMG S-19264T (=DSM 44701T), isolated from a smear-ripened cheese.</title>
        <authorList>
            <consortium name="US DOE Joint Genome Institute (JGI-PGF)"/>
            <person name="Walter F."/>
            <person name="Albersmeier A."/>
            <person name="Kalinowski J."/>
            <person name="Ruckert C."/>
        </authorList>
    </citation>
    <scope>NUCLEOTIDE SEQUENCE</scope>
    <source>
        <strain evidence="3">CGMCC 1.15343</strain>
    </source>
</reference>
<dbReference type="GO" id="GO:0016853">
    <property type="term" value="F:isomerase activity"/>
    <property type="evidence" value="ECO:0007669"/>
    <property type="project" value="UniProtKB-KW"/>
</dbReference>
<keyword evidence="3" id="KW-0413">Isomerase</keyword>
<evidence type="ECO:0000313" key="3">
    <source>
        <dbReference type="EMBL" id="GGC75471.1"/>
    </source>
</evidence>
<keyword evidence="4" id="KW-1185">Reference proteome</keyword>
<evidence type="ECO:0000256" key="1">
    <source>
        <dbReference type="ARBA" id="ARBA00009235"/>
    </source>
</evidence>
<dbReference type="InterPro" id="IPR046348">
    <property type="entry name" value="SIS_dom_sf"/>
</dbReference>
<name>A0A916XIE1_9SPHI</name>
<protein>
    <submittedName>
        <fullName evidence="3">3-hexulose-6-phosphate isomerase</fullName>
    </submittedName>
</protein>
<dbReference type="AlphaFoldDB" id="A0A916XIE1"/>
<dbReference type="InterPro" id="IPR001347">
    <property type="entry name" value="SIS_dom"/>
</dbReference>
<reference evidence="3" key="2">
    <citation type="submission" date="2020-09" db="EMBL/GenBank/DDBJ databases">
        <authorList>
            <person name="Sun Q."/>
            <person name="Zhou Y."/>
        </authorList>
    </citation>
    <scope>NUCLEOTIDE SEQUENCE</scope>
    <source>
        <strain evidence="3">CGMCC 1.15343</strain>
    </source>
</reference>
<accession>A0A916XIE1</accession>
<dbReference type="GO" id="GO:0097367">
    <property type="term" value="F:carbohydrate derivative binding"/>
    <property type="evidence" value="ECO:0007669"/>
    <property type="project" value="InterPro"/>
</dbReference>
<dbReference type="PROSITE" id="PS51464">
    <property type="entry name" value="SIS"/>
    <property type="match status" value="1"/>
</dbReference>
<dbReference type="GO" id="GO:1901135">
    <property type="term" value="P:carbohydrate derivative metabolic process"/>
    <property type="evidence" value="ECO:0007669"/>
    <property type="project" value="InterPro"/>
</dbReference>
<dbReference type="CDD" id="cd05005">
    <property type="entry name" value="SIS_PHI"/>
    <property type="match status" value="1"/>
</dbReference>
<dbReference type="EMBL" id="BMIL01000013">
    <property type="protein sequence ID" value="GGC75471.1"/>
    <property type="molecule type" value="Genomic_DNA"/>
</dbReference>
<organism evidence="3 4">
    <name type="scientific">Pedobacter quisquiliarum</name>
    <dbReference type="NCBI Taxonomy" id="1834438"/>
    <lineage>
        <taxon>Bacteria</taxon>
        <taxon>Pseudomonadati</taxon>
        <taxon>Bacteroidota</taxon>
        <taxon>Sphingobacteriia</taxon>
        <taxon>Sphingobacteriales</taxon>
        <taxon>Sphingobacteriaceae</taxon>
        <taxon>Pedobacter</taxon>
    </lineage>
</organism>
<sequence length="197" mass="21504">MSMQTIIKQTETAKKLKSHLNMILVENNWLLNQIDFNEVEGLMNQMQAAEHIFITAAGRSGFAMRSAAMRLMHFGFQVYFVGDTTTPAIQAGDLLVAASGSGTTSTIVKAAEKAKSVGAQVVALTTQPKSPLGETADLIVNIPAAEKQDHDSSKSRQYAGGLFEQFLLLLSDAIFHELWKASGIPAEELWKRHANLE</sequence>
<dbReference type="Gene3D" id="3.40.50.10490">
    <property type="entry name" value="Glucose-6-phosphate isomerase like protein, domain 1"/>
    <property type="match status" value="1"/>
</dbReference>
<dbReference type="InterPro" id="IPR017552">
    <property type="entry name" value="PHI/rmpB"/>
</dbReference>
<dbReference type="NCBIfam" id="TIGR03127">
    <property type="entry name" value="RuMP_HxlB"/>
    <property type="match status" value="1"/>
</dbReference>
<gene>
    <name evidence="3" type="primary">hxlB</name>
    <name evidence="3" type="ORF">GCM10011387_31480</name>
</gene>
<proteinExistence type="inferred from homology"/>
<dbReference type="PANTHER" id="PTHR43443">
    <property type="entry name" value="3-HEXULOSE-6-PHOSPHATE ISOMERASE"/>
    <property type="match status" value="1"/>
</dbReference>
<comment type="similarity">
    <text evidence="1">Belongs to the SIS family. PHI subfamily.</text>
</comment>
<comment type="caution">
    <text evidence="3">The sequence shown here is derived from an EMBL/GenBank/DDBJ whole genome shotgun (WGS) entry which is preliminary data.</text>
</comment>
<feature type="domain" description="SIS" evidence="2">
    <location>
        <begin position="42"/>
        <end position="184"/>
    </location>
</feature>
<dbReference type="SUPFAM" id="SSF53697">
    <property type="entry name" value="SIS domain"/>
    <property type="match status" value="1"/>
</dbReference>
<dbReference type="PANTHER" id="PTHR43443:SF1">
    <property type="entry name" value="3-HEXULOSE-6-PHOSPHATE ISOMERASE"/>
    <property type="match status" value="1"/>
</dbReference>
<dbReference type="Pfam" id="PF01380">
    <property type="entry name" value="SIS"/>
    <property type="match status" value="1"/>
</dbReference>
<evidence type="ECO:0000313" key="4">
    <source>
        <dbReference type="Proteomes" id="UP000651668"/>
    </source>
</evidence>